<sequence length="136" mass="14790">MEERKGRNGYGLCQNSDHWNSKDKACDIESVCCSNFVKEQFSLKAIATDSGVTVYQSTLANITRATIKIQNLSLNNSIRVIVNSGASSRNIVVGPNQEGAITIANLELVRIETILPGRLAGVKLCFDLQVVSFEAV</sequence>
<proteinExistence type="predicted"/>
<evidence type="ECO:0000313" key="3">
    <source>
        <dbReference type="Proteomes" id="UP000585258"/>
    </source>
</evidence>
<dbReference type="EMBL" id="JACKWY010000018">
    <property type="protein sequence ID" value="MBB6716676.1"/>
    <property type="molecule type" value="Genomic_DNA"/>
</dbReference>
<dbReference type="Proteomes" id="UP000585258">
    <property type="component" value="Unassembled WGS sequence"/>
</dbReference>
<gene>
    <name evidence="2" type="ORF">H7E68_18485</name>
</gene>
<organism evidence="2 3">
    <name type="scientific">Clostridium gasigenes</name>
    <dbReference type="NCBI Taxonomy" id="94869"/>
    <lineage>
        <taxon>Bacteria</taxon>
        <taxon>Bacillati</taxon>
        <taxon>Bacillota</taxon>
        <taxon>Clostridia</taxon>
        <taxon>Eubacteriales</taxon>
        <taxon>Clostridiaceae</taxon>
        <taxon>Clostridium</taxon>
    </lineage>
</organism>
<comment type="caution">
    <text evidence="2">The sequence shown here is derived from an EMBL/GenBank/DDBJ whole genome shotgun (WGS) entry which is preliminary data.</text>
</comment>
<reference evidence="2 3" key="1">
    <citation type="submission" date="2020-08" db="EMBL/GenBank/DDBJ databases">
        <title>Clostridia isolated from Swiss meat.</title>
        <authorList>
            <person name="Wambui J."/>
            <person name="Stevens M.J.A."/>
            <person name="Stephan R."/>
        </authorList>
    </citation>
    <scope>NUCLEOTIDE SEQUENCE [LARGE SCALE GENOMIC DNA]</scope>
    <source>
        <strain evidence="2 3">CM001</strain>
    </source>
</reference>
<dbReference type="InterPro" id="IPR025055">
    <property type="entry name" value="Ena_core"/>
</dbReference>
<evidence type="ECO:0000259" key="1">
    <source>
        <dbReference type="Pfam" id="PF13157"/>
    </source>
</evidence>
<dbReference type="Pfam" id="PF13157">
    <property type="entry name" value="Enas"/>
    <property type="match status" value="1"/>
</dbReference>
<dbReference type="AlphaFoldDB" id="A0A7X0SFJ2"/>
<feature type="domain" description="Endospore appendages core" evidence="1">
    <location>
        <begin position="32"/>
        <end position="128"/>
    </location>
</feature>
<evidence type="ECO:0000313" key="2">
    <source>
        <dbReference type="EMBL" id="MBB6716676.1"/>
    </source>
</evidence>
<accession>A0A7X0SFJ2</accession>
<protein>
    <recommendedName>
        <fullName evidence="1">Endospore appendages core domain-containing protein</fullName>
    </recommendedName>
</protein>
<dbReference type="RefSeq" id="WP_185165664.1">
    <property type="nucleotide sequence ID" value="NZ_JACKWY010000018.1"/>
</dbReference>
<name>A0A7X0SFJ2_9CLOT</name>